<evidence type="ECO:0008006" key="3">
    <source>
        <dbReference type="Google" id="ProtNLM"/>
    </source>
</evidence>
<keyword evidence="2" id="KW-1185">Reference proteome</keyword>
<evidence type="ECO:0000313" key="2">
    <source>
        <dbReference type="Proteomes" id="UP000003175"/>
    </source>
</evidence>
<name>A0ABN0DPS0_9FIRM</name>
<comment type="caution">
    <text evidence="1">The sequence shown here is derived from an EMBL/GenBank/DDBJ whole genome shotgun (WGS) entry which is preliminary data.</text>
</comment>
<sequence length="135" mass="14400">MDLEKIYGSRGVTAALRAQHASSEKEETSDAFARILQNLRESKPANSRDRSDAEGDTIVTRVLADGSVIVQVYKGTKLISETTTRGSNPEAGKEIIIERTEKLKLDPAGDAQNPLLASKAAQSSIGTAALVSTML</sequence>
<gene>
    <name evidence="1" type="ORF">HMPREF9432_01234</name>
</gene>
<evidence type="ECO:0000313" key="1">
    <source>
        <dbReference type="EMBL" id="EHG24784.1"/>
    </source>
</evidence>
<reference evidence="1 2" key="1">
    <citation type="submission" date="2011-08" db="EMBL/GenBank/DDBJ databases">
        <title>The Genome Sequence of Selenomonas noxia F0398.</title>
        <authorList>
            <consortium name="The Broad Institute Genome Sequencing Platform"/>
            <person name="Earl A."/>
            <person name="Ward D."/>
            <person name="Feldgarden M."/>
            <person name="Gevers D."/>
            <person name="Izard J."/>
            <person name="Ganesan A."/>
            <person name="Blanton J.M."/>
            <person name="Baranova O.V."/>
            <person name="Tanner A.C."/>
            <person name="Dewhirst F.E."/>
            <person name="Young S.K."/>
            <person name="Zeng Q."/>
            <person name="Gargeya S."/>
            <person name="Fitzgerald M."/>
            <person name="Haas B."/>
            <person name="Abouelleil A."/>
            <person name="Alvarado L."/>
            <person name="Arachchi H.M."/>
            <person name="Berlin A."/>
            <person name="Brown A."/>
            <person name="Chapman S.B."/>
            <person name="Chen Z."/>
            <person name="Dunbar C."/>
            <person name="Freedman E."/>
            <person name="Gearin G."/>
            <person name="Gellesch M."/>
            <person name="Goldberg J."/>
            <person name="Griggs A."/>
            <person name="Gujja S."/>
            <person name="Heiman D."/>
            <person name="Howarth C."/>
            <person name="Larson L."/>
            <person name="Lui A."/>
            <person name="MacDonald P.J.P."/>
            <person name="Montmayeur A."/>
            <person name="Murphy C."/>
            <person name="Neiman D."/>
            <person name="Pearson M."/>
            <person name="Priest M."/>
            <person name="Roberts A."/>
            <person name="Saif S."/>
            <person name="Shea T."/>
            <person name="Shenoy N."/>
            <person name="Sisk P."/>
            <person name="Stolte C."/>
            <person name="Sykes S."/>
            <person name="Wortman J."/>
            <person name="Nusbaum C."/>
            <person name="Birren B."/>
        </authorList>
    </citation>
    <scope>NUCLEOTIDE SEQUENCE [LARGE SCALE GENOMIC DNA]</scope>
    <source>
        <strain evidence="1 2">F0398</strain>
    </source>
</reference>
<dbReference type="Proteomes" id="UP000003175">
    <property type="component" value="Unassembled WGS sequence"/>
</dbReference>
<accession>A0ABN0DPS0</accession>
<dbReference type="EMBL" id="ADGH01000010">
    <property type="protein sequence ID" value="EHG24784.1"/>
    <property type="molecule type" value="Genomic_DNA"/>
</dbReference>
<protein>
    <recommendedName>
        <fullName evidence="3">Enolase N-terminal domain-containing protein</fullName>
    </recommendedName>
</protein>
<dbReference type="RefSeq" id="WP_006696499.1">
    <property type="nucleotide sequence ID" value="NZ_JH376859.1"/>
</dbReference>
<organism evidence="1 2">
    <name type="scientific">Selenomonas noxia F0398</name>
    <dbReference type="NCBI Taxonomy" id="702437"/>
    <lineage>
        <taxon>Bacteria</taxon>
        <taxon>Bacillati</taxon>
        <taxon>Bacillota</taxon>
        <taxon>Negativicutes</taxon>
        <taxon>Selenomonadales</taxon>
        <taxon>Selenomonadaceae</taxon>
        <taxon>Selenomonas</taxon>
    </lineage>
</organism>
<proteinExistence type="predicted"/>